<evidence type="ECO:0000256" key="1">
    <source>
        <dbReference type="ARBA" id="ARBA00022722"/>
    </source>
</evidence>
<dbReference type="InterPro" id="IPR008947">
    <property type="entry name" value="PLipase_C/P1_nuclease_dom_sf"/>
</dbReference>
<feature type="signal peptide" evidence="7">
    <location>
        <begin position="1"/>
        <end position="22"/>
    </location>
</feature>
<dbReference type="GO" id="GO:0046872">
    <property type="term" value="F:metal ion binding"/>
    <property type="evidence" value="ECO:0007669"/>
    <property type="project" value="UniProtKB-KW"/>
</dbReference>
<dbReference type="SUPFAM" id="SSF48537">
    <property type="entry name" value="Phospholipase C/P1 nuclease"/>
    <property type="match status" value="1"/>
</dbReference>
<keyword evidence="9" id="KW-1185">Reference proteome</keyword>
<dbReference type="GO" id="GO:0004519">
    <property type="term" value="F:endonuclease activity"/>
    <property type="evidence" value="ECO:0007669"/>
    <property type="project" value="UniProtKB-KW"/>
</dbReference>
<dbReference type="RefSeq" id="WP_196934817.1">
    <property type="nucleotide sequence ID" value="NZ_MU158698.1"/>
</dbReference>
<dbReference type="PANTHER" id="PTHR33146:SF26">
    <property type="entry name" value="ENDONUCLEASE 4"/>
    <property type="match status" value="1"/>
</dbReference>
<evidence type="ECO:0000256" key="7">
    <source>
        <dbReference type="SAM" id="SignalP"/>
    </source>
</evidence>
<keyword evidence="2" id="KW-0479">Metal-binding</keyword>
<comment type="caution">
    <text evidence="8">The sequence shown here is derived from an EMBL/GenBank/DDBJ whole genome shotgun (WGS) entry which is preliminary data.</text>
</comment>
<organism evidence="8 9">
    <name type="scientific">Sphingobacterium hungaricum</name>
    <dbReference type="NCBI Taxonomy" id="2082723"/>
    <lineage>
        <taxon>Bacteria</taxon>
        <taxon>Pseudomonadati</taxon>
        <taxon>Bacteroidota</taxon>
        <taxon>Sphingobacteriia</taxon>
        <taxon>Sphingobacteriales</taxon>
        <taxon>Sphingobacteriaceae</taxon>
        <taxon>Sphingobacterium</taxon>
    </lineage>
</organism>
<name>A0A928YP25_9SPHI</name>
<keyword evidence="1" id="KW-0540">Nuclease</keyword>
<evidence type="ECO:0000313" key="9">
    <source>
        <dbReference type="Proteomes" id="UP000616201"/>
    </source>
</evidence>
<evidence type="ECO:0000256" key="2">
    <source>
        <dbReference type="ARBA" id="ARBA00022723"/>
    </source>
</evidence>
<gene>
    <name evidence="8" type="ORF">C4F49_02165</name>
</gene>
<keyword evidence="3" id="KW-0255">Endonuclease</keyword>
<dbReference type="CDD" id="cd11010">
    <property type="entry name" value="S1-P1_nuclease"/>
    <property type="match status" value="1"/>
</dbReference>
<evidence type="ECO:0000256" key="6">
    <source>
        <dbReference type="ARBA" id="ARBA00023180"/>
    </source>
</evidence>
<accession>A0A928YP25</accession>
<dbReference type="InterPro" id="IPR003154">
    <property type="entry name" value="S1/P1nuclease"/>
</dbReference>
<keyword evidence="6" id="KW-0325">Glycoprotein</keyword>
<evidence type="ECO:0000256" key="3">
    <source>
        <dbReference type="ARBA" id="ARBA00022759"/>
    </source>
</evidence>
<dbReference type="EMBL" id="PRDK01000001">
    <property type="protein sequence ID" value="MBE8712484.1"/>
    <property type="molecule type" value="Genomic_DNA"/>
</dbReference>
<keyword evidence="5" id="KW-1015">Disulfide bond</keyword>
<reference evidence="8" key="1">
    <citation type="submission" date="2018-02" db="EMBL/GenBank/DDBJ databases">
        <authorList>
            <person name="Vasarhelyi B.M."/>
            <person name="Deshmukh S."/>
            <person name="Balint B."/>
            <person name="Kukolya J."/>
        </authorList>
    </citation>
    <scope>NUCLEOTIDE SEQUENCE</scope>
    <source>
        <strain evidence="8">KB22</strain>
    </source>
</reference>
<evidence type="ECO:0000313" key="8">
    <source>
        <dbReference type="EMBL" id="MBE8712484.1"/>
    </source>
</evidence>
<sequence>MKCIKYVLAFALIYSISLEASAWGLTGHRTISQIAENHLTKKARRNIDKIIGHQKIAYWSNWADFVKSDPNPARKEESSWHFINTQGNLSYENFVQALQSSPENNLYKAYLRLKQEAKQGNLSLEQKQEHLYYIVHLLADAHQPMHVSRQEDLGGNRIDVTWFGRKSNIHRVWDSDLIEGEQYSYSEYAGVLDIYDKNHYAQYTSSTFEDWLFESHTLANEIYADVALDTNLSYGYGYKFKYKMEACLLKAGIRLAKELNEIYG</sequence>
<feature type="chain" id="PRO_5037618629" evidence="7">
    <location>
        <begin position="23"/>
        <end position="264"/>
    </location>
</feature>
<dbReference type="GO" id="GO:0006308">
    <property type="term" value="P:DNA catabolic process"/>
    <property type="evidence" value="ECO:0007669"/>
    <property type="project" value="InterPro"/>
</dbReference>
<dbReference type="AlphaFoldDB" id="A0A928YP25"/>
<dbReference type="GO" id="GO:0016788">
    <property type="term" value="F:hydrolase activity, acting on ester bonds"/>
    <property type="evidence" value="ECO:0007669"/>
    <property type="project" value="InterPro"/>
</dbReference>
<proteinExistence type="predicted"/>
<protein>
    <submittedName>
        <fullName evidence="8">S1/P1 Nuclease</fullName>
    </submittedName>
</protein>
<evidence type="ECO:0000256" key="5">
    <source>
        <dbReference type="ARBA" id="ARBA00023157"/>
    </source>
</evidence>
<keyword evidence="4" id="KW-0378">Hydrolase</keyword>
<dbReference type="Pfam" id="PF02265">
    <property type="entry name" value="S1-P1_nuclease"/>
    <property type="match status" value="1"/>
</dbReference>
<dbReference type="PANTHER" id="PTHR33146">
    <property type="entry name" value="ENDONUCLEASE 4"/>
    <property type="match status" value="1"/>
</dbReference>
<dbReference type="Gene3D" id="1.10.575.10">
    <property type="entry name" value="P1 Nuclease"/>
    <property type="match status" value="1"/>
</dbReference>
<dbReference type="Proteomes" id="UP000616201">
    <property type="component" value="Unassembled WGS sequence"/>
</dbReference>
<dbReference type="GO" id="GO:0003676">
    <property type="term" value="F:nucleic acid binding"/>
    <property type="evidence" value="ECO:0007669"/>
    <property type="project" value="InterPro"/>
</dbReference>
<evidence type="ECO:0000256" key="4">
    <source>
        <dbReference type="ARBA" id="ARBA00022801"/>
    </source>
</evidence>
<keyword evidence="7" id="KW-0732">Signal</keyword>